<evidence type="ECO:0000313" key="7">
    <source>
        <dbReference type="Proteomes" id="UP000183918"/>
    </source>
</evidence>
<dbReference type="Pfam" id="PF00126">
    <property type="entry name" value="HTH_1"/>
    <property type="match status" value="1"/>
</dbReference>
<evidence type="ECO:0000313" key="6">
    <source>
        <dbReference type="EMBL" id="SDY37549.1"/>
    </source>
</evidence>
<dbReference type="Gene3D" id="3.40.190.290">
    <property type="match status" value="1"/>
</dbReference>
<dbReference type="OrthoDB" id="1652954at2"/>
<dbReference type="Pfam" id="PF03466">
    <property type="entry name" value="LysR_substrate"/>
    <property type="match status" value="1"/>
</dbReference>
<keyword evidence="2" id="KW-0805">Transcription regulation</keyword>
<dbReference type="PANTHER" id="PTHR30346">
    <property type="entry name" value="TRANSCRIPTIONAL DUAL REGULATOR HCAR-RELATED"/>
    <property type="match status" value="1"/>
</dbReference>
<name>A0A1H3JD88_9FIRM</name>
<accession>A0A1H3JD88</accession>
<dbReference type="SUPFAM" id="SSF53850">
    <property type="entry name" value="Periplasmic binding protein-like II"/>
    <property type="match status" value="1"/>
</dbReference>
<evidence type="ECO:0000256" key="4">
    <source>
        <dbReference type="ARBA" id="ARBA00023163"/>
    </source>
</evidence>
<sequence length="283" mass="32923">MNTKNFKCFQIVYEEKNLSAAAKKLFLTPQGLGKIIRNLEEECGATFFIRTKEGFVATESGRLFYKKIIDINKSLNDLMIEVEHLEKKEKRFKVGFASGTIRSIDIAKLEEFMEQHKEIERSWTECENSYVKNQILNGDISFGFTIGKPQEKNLKSVLIDSKEVVLYVYRGHKLWDRDSVDLQEIRNEKIISMNEKHHIYNDLIDACNLYDFIPNIVALVTEGESIYRLIKNRIGIGISPKFYPDTDEIRAIKINGGYTWDIYGVYREDTADKEIAEELINFF</sequence>
<keyword evidence="3 6" id="KW-0238">DNA-binding</keyword>
<dbReference type="CDD" id="cd05466">
    <property type="entry name" value="PBP2_LTTR_substrate"/>
    <property type="match status" value="1"/>
</dbReference>
<dbReference type="SUPFAM" id="SSF46785">
    <property type="entry name" value="Winged helix' DNA-binding domain"/>
    <property type="match status" value="1"/>
</dbReference>
<dbReference type="AlphaFoldDB" id="A0A1H3JD88"/>
<evidence type="ECO:0000256" key="3">
    <source>
        <dbReference type="ARBA" id="ARBA00023125"/>
    </source>
</evidence>
<gene>
    <name evidence="6" type="ORF">SAMN02910414_01422</name>
</gene>
<feature type="domain" description="HTH lysR-type" evidence="5">
    <location>
        <begin position="1"/>
        <end position="58"/>
    </location>
</feature>
<proteinExistence type="inferred from homology"/>
<evidence type="ECO:0000256" key="2">
    <source>
        <dbReference type="ARBA" id="ARBA00023015"/>
    </source>
</evidence>
<dbReference type="RefSeq" id="WP_074717484.1">
    <property type="nucleotide sequence ID" value="NZ_FNPG01000015.1"/>
</dbReference>
<evidence type="ECO:0000256" key="1">
    <source>
        <dbReference type="ARBA" id="ARBA00009437"/>
    </source>
</evidence>
<dbReference type="PROSITE" id="PS50931">
    <property type="entry name" value="HTH_LYSR"/>
    <property type="match status" value="1"/>
</dbReference>
<dbReference type="GO" id="GO:0003700">
    <property type="term" value="F:DNA-binding transcription factor activity"/>
    <property type="evidence" value="ECO:0007669"/>
    <property type="project" value="InterPro"/>
</dbReference>
<dbReference type="InterPro" id="IPR036388">
    <property type="entry name" value="WH-like_DNA-bd_sf"/>
</dbReference>
<dbReference type="GO" id="GO:0032993">
    <property type="term" value="C:protein-DNA complex"/>
    <property type="evidence" value="ECO:0007669"/>
    <property type="project" value="TreeGrafter"/>
</dbReference>
<dbReference type="GO" id="GO:0003677">
    <property type="term" value="F:DNA binding"/>
    <property type="evidence" value="ECO:0007669"/>
    <property type="project" value="UniProtKB-KW"/>
</dbReference>
<keyword evidence="7" id="KW-1185">Reference proteome</keyword>
<dbReference type="EMBL" id="FNPG01000015">
    <property type="protein sequence ID" value="SDY37549.1"/>
    <property type="molecule type" value="Genomic_DNA"/>
</dbReference>
<dbReference type="Gene3D" id="1.10.10.10">
    <property type="entry name" value="Winged helix-like DNA-binding domain superfamily/Winged helix DNA-binding domain"/>
    <property type="match status" value="1"/>
</dbReference>
<organism evidence="6 7">
    <name type="scientific">Lachnobacterium bovis DSM 14045</name>
    <dbReference type="NCBI Taxonomy" id="1122142"/>
    <lineage>
        <taxon>Bacteria</taxon>
        <taxon>Bacillati</taxon>
        <taxon>Bacillota</taxon>
        <taxon>Clostridia</taxon>
        <taxon>Lachnospirales</taxon>
        <taxon>Lachnospiraceae</taxon>
        <taxon>Lachnobacterium</taxon>
    </lineage>
</organism>
<dbReference type="STRING" id="1122142.SAMN02910414_01422"/>
<dbReference type="Proteomes" id="UP000183918">
    <property type="component" value="Unassembled WGS sequence"/>
</dbReference>
<dbReference type="PANTHER" id="PTHR30346:SF0">
    <property type="entry name" value="HCA OPERON TRANSCRIPTIONAL ACTIVATOR HCAR"/>
    <property type="match status" value="1"/>
</dbReference>
<evidence type="ECO:0000259" key="5">
    <source>
        <dbReference type="PROSITE" id="PS50931"/>
    </source>
</evidence>
<dbReference type="InterPro" id="IPR036390">
    <property type="entry name" value="WH_DNA-bd_sf"/>
</dbReference>
<dbReference type="InterPro" id="IPR000847">
    <property type="entry name" value="LysR_HTH_N"/>
</dbReference>
<comment type="similarity">
    <text evidence="1">Belongs to the LysR transcriptional regulatory family.</text>
</comment>
<protein>
    <submittedName>
        <fullName evidence="6">DNA-binding transcriptional regulator, LysR family</fullName>
    </submittedName>
</protein>
<keyword evidence="4" id="KW-0804">Transcription</keyword>
<reference evidence="6 7" key="1">
    <citation type="submission" date="2016-10" db="EMBL/GenBank/DDBJ databases">
        <authorList>
            <person name="de Groot N.N."/>
        </authorList>
    </citation>
    <scope>NUCLEOTIDE SEQUENCE [LARGE SCALE GENOMIC DNA]</scope>
    <source>
        <strain evidence="6 7">DSM 14045</strain>
    </source>
</reference>
<dbReference type="InterPro" id="IPR005119">
    <property type="entry name" value="LysR_subst-bd"/>
</dbReference>